<dbReference type="EMBL" id="BABT02000153">
    <property type="protein sequence ID" value="GAA98473.1"/>
    <property type="molecule type" value="Genomic_DNA"/>
</dbReference>
<feature type="chain" id="PRO_5009955774" evidence="1">
    <location>
        <begin position="22"/>
        <end position="407"/>
    </location>
</feature>
<organism evidence="2 3">
    <name type="scientific">Mixia osmundae (strain CBS 9802 / IAM 14324 / JCM 22182 / KY 12970)</name>
    <dbReference type="NCBI Taxonomy" id="764103"/>
    <lineage>
        <taxon>Eukaryota</taxon>
        <taxon>Fungi</taxon>
        <taxon>Dikarya</taxon>
        <taxon>Basidiomycota</taxon>
        <taxon>Pucciniomycotina</taxon>
        <taxon>Mixiomycetes</taxon>
        <taxon>Mixiales</taxon>
        <taxon>Mixiaceae</taxon>
        <taxon>Mixia</taxon>
    </lineage>
</organism>
<keyword evidence="3" id="KW-1185">Reference proteome</keyword>
<evidence type="ECO:0000313" key="2">
    <source>
        <dbReference type="EMBL" id="GAA98473.1"/>
    </source>
</evidence>
<feature type="signal peptide" evidence="1">
    <location>
        <begin position="1"/>
        <end position="21"/>
    </location>
</feature>
<dbReference type="AlphaFoldDB" id="G7E6L3"/>
<accession>G7E6L3</accession>
<gene>
    <name evidence="2" type="primary">Mo05159</name>
    <name evidence="2" type="ORF">E5Q_05159</name>
</gene>
<dbReference type="Proteomes" id="UP000009131">
    <property type="component" value="Unassembled WGS sequence"/>
</dbReference>
<name>G7E6L3_MIXOS</name>
<reference evidence="2 3" key="2">
    <citation type="journal article" date="2012" name="Open Biol.">
        <title>Characteristics of nucleosomes and linker DNA regions on the genome of the basidiomycete Mixia osmundae revealed by mono- and dinucleosome mapping.</title>
        <authorList>
            <person name="Nishida H."/>
            <person name="Kondo S."/>
            <person name="Matsumoto T."/>
            <person name="Suzuki Y."/>
            <person name="Yoshikawa H."/>
            <person name="Taylor T.D."/>
            <person name="Sugiyama J."/>
        </authorList>
    </citation>
    <scope>NUCLEOTIDE SEQUENCE [LARGE SCALE GENOMIC DNA]</scope>
    <source>
        <strain evidence="3">CBS 9802 / IAM 14324 / JCM 22182 / KY 12970</strain>
    </source>
</reference>
<protein>
    <submittedName>
        <fullName evidence="2">Uncharacterized protein</fullName>
    </submittedName>
</protein>
<comment type="caution">
    <text evidence="2">The sequence shown here is derived from an EMBL/GenBank/DDBJ whole genome shotgun (WGS) entry which is preliminary data.</text>
</comment>
<dbReference type="HOGENOM" id="CLU_678079_0_0_1"/>
<proteinExistence type="predicted"/>
<keyword evidence="1" id="KW-0732">Signal</keyword>
<dbReference type="InParanoid" id="G7E6L3"/>
<sequence>MPMLLPSGWLLIANFILIVFAQSGGDEWRLYPVYSGICQLQRNIHLVFDSGWQKPVDERREHLDLMIVHEEAGYSINFLNTQGVHASCSRPQVTQNPKHTVVTIWADVYARPLNSAQHALCCVLRMTSIFQVYLDTRTVVPIPDVAPTGRLVCTPDFHRPGCNRESLWPPTPDISPDDMCLWTEHGELSWADFPFDRQMRKGSWFGLISLIAVARSAVISDYVPAYITHDWILTATYRASVAITPGFALQFQSVKLDRMRTERVELVVQETTLSDPTVRVQWSIATVTGWGASARFTKVSELPNTKEMVSKARIIAYARPINSNDYAACCALVITSYPTLALNSQRIYNPPFVPRATARLQCTPDFYRPGCNRANLFPPPPDFGREEDVRWTQPFLWQGTSIDFSVS</sequence>
<dbReference type="RefSeq" id="XP_014567703.1">
    <property type="nucleotide sequence ID" value="XM_014712217.1"/>
</dbReference>
<reference evidence="2 3" key="1">
    <citation type="journal article" date="2011" name="J. Gen. Appl. Microbiol.">
        <title>Draft genome sequencing of the enigmatic basidiomycete Mixia osmundae.</title>
        <authorList>
            <person name="Nishida H."/>
            <person name="Nagatsuka Y."/>
            <person name="Sugiyama J."/>
        </authorList>
    </citation>
    <scope>NUCLEOTIDE SEQUENCE [LARGE SCALE GENOMIC DNA]</scope>
    <source>
        <strain evidence="3">CBS 9802 / IAM 14324 / JCM 22182 / KY 12970</strain>
    </source>
</reference>
<evidence type="ECO:0000256" key="1">
    <source>
        <dbReference type="SAM" id="SignalP"/>
    </source>
</evidence>
<evidence type="ECO:0000313" key="3">
    <source>
        <dbReference type="Proteomes" id="UP000009131"/>
    </source>
</evidence>